<name>A0A7Y9S6W9_9MICC</name>
<dbReference type="EMBL" id="JACBYQ010000002">
    <property type="protein sequence ID" value="NYE95704.1"/>
    <property type="molecule type" value="Genomic_DNA"/>
</dbReference>
<sequence>MKKTIYKAGAVGALFVAASLAIAPAATAAPVTTSSSPTQVAPRAATGDGVWAPSHDEALAIIPLCQPLNLLNWLNQNFTDHGNDIAKFITANLASITGLLNGSSDPYAVLRLLLQDVLQVPVYAVNDTNFHIPATVGDILSFCESARS</sequence>
<keyword evidence="1" id="KW-0732">Signal</keyword>
<feature type="signal peptide" evidence="1">
    <location>
        <begin position="1"/>
        <end position="28"/>
    </location>
</feature>
<dbReference type="AlphaFoldDB" id="A0A7Y9S6W9"/>
<dbReference type="Proteomes" id="UP000521748">
    <property type="component" value="Unassembled WGS sequence"/>
</dbReference>
<protein>
    <submittedName>
        <fullName evidence="2">Uncharacterized protein</fullName>
    </submittedName>
</protein>
<gene>
    <name evidence="2" type="ORF">FHU41_001954</name>
</gene>
<evidence type="ECO:0000256" key="1">
    <source>
        <dbReference type="SAM" id="SignalP"/>
    </source>
</evidence>
<proteinExistence type="predicted"/>
<dbReference type="RefSeq" id="WP_179389454.1">
    <property type="nucleotide sequence ID" value="NZ_JACBYQ010000002.1"/>
</dbReference>
<reference evidence="2 3" key="1">
    <citation type="submission" date="2020-07" db="EMBL/GenBank/DDBJ databases">
        <title>Sequencing the genomes of 1000 actinobacteria strains.</title>
        <authorList>
            <person name="Klenk H.-P."/>
        </authorList>
    </citation>
    <scope>NUCLEOTIDE SEQUENCE [LARGE SCALE GENOMIC DNA]</scope>
    <source>
        <strain evidence="2 3">DSM 102047</strain>
    </source>
</reference>
<evidence type="ECO:0000313" key="2">
    <source>
        <dbReference type="EMBL" id="NYE95704.1"/>
    </source>
</evidence>
<feature type="chain" id="PRO_5030730497" evidence="1">
    <location>
        <begin position="29"/>
        <end position="148"/>
    </location>
</feature>
<keyword evidence="3" id="KW-1185">Reference proteome</keyword>
<accession>A0A7Y9S6W9</accession>
<comment type="caution">
    <text evidence="2">The sequence shown here is derived from an EMBL/GenBank/DDBJ whole genome shotgun (WGS) entry which is preliminary data.</text>
</comment>
<evidence type="ECO:0000313" key="3">
    <source>
        <dbReference type="Proteomes" id="UP000521748"/>
    </source>
</evidence>
<organism evidence="2 3">
    <name type="scientific">Psychromicrobium silvestre</name>
    <dbReference type="NCBI Taxonomy" id="1645614"/>
    <lineage>
        <taxon>Bacteria</taxon>
        <taxon>Bacillati</taxon>
        <taxon>Actinomycetota</taxon>
        <taxon>Actinomycetes</taxon>
        <taxon>Micrococcales</taxon>
        <taxon>Micrococcaceae</taxon>
        <taxon>Psychromicrobium</taxon>
    </lineage>
</organism>